<evidence type="ECO:0000256" key="1">
    <source>
        <dbReference type="ARBA" id="ARBA00006607"/>
    </source>
</evidence>
<protein>
    <recommendedName>
        <fullName evidence="5">Chaperonin CPN60-2, mitochondrial</fullName>
    </recommendedName>
</protein>
<keyword evidence="4" id="KW-1185">Reference proteome</keyword>
<dbReference type="InterPro" id="IPR002423">
    <property type="entry name" value="Cpn60/GroEL/TCP-1"/>
</dbReference>
<dbReference type="InterPro" id="IPR027413">
    <property type="entry name" value="GROEL-like_equatorial_sf"/>
</dbReference>
<dbReference type="SUPFAM" id="SSF48592">
    <property type="entry name" value="GroEL equatorial domain-like"/>
    <property type="match status" value="1"/>
</dbReference>
<comment type="similarity">
    <text evidence="1">Belongs to the chaperonin (HSP60) family.</text>
</comment>
<gene>
    <name evidence="3" type="ORF">T459_09096</name>
</gene>
<evidence type="ECO:0008006" key="5">
    <source>
        <dbReference type="Google" id="ProtNLM"/>
    </source>
</evidence>
<dbReference type="GO" id="GO:0042026">
    <property type="term" value="P:protein refolding"/>
    <property type="evidence" value="ECO:0007669"/>
    <property type="project" value="InterPro"/>
</dbReference>
<dbReference type="Gene3D" id="1.10.560.10">
    <property type="entry name" value="GroEL-like equatorial domain"/>
    <property type="match status" value="1"/>
</dbReference>
<evidence type="ECO:0000313" key="3">
    <source>
        <dbReference type="EMBL" id="PHT86990.1"/>
    </source>
</evidence>
<dbReference type="GO" id="GO:0005524">
    <property type="term" value="F:ATP binding"/>
    <property type="evidence" value="ECO:0007669"/>
    <property type="project" value="InterPro"/>
</dbReference>
<accession>A0A2G2ZYD1</accession>
<dbReference type="AlphaFoldDB" id="A0A2G2ZYD1"/>
<dbReference type="GO" id="GO:0140662">
    <property type="term" value="F:ATP-dependent protein folding chaperone"/>
    <property type="evidence" value="ECO:0007669"/>
    <property type="project" value="InterPro"/>
</dbReference>
<name>A0A2G2ZYD1_CAPAN</name>
<dbReference type="STRING" id="4072.A0A2G2ZYD1"/>
<comment type="caution">
    <text evidence="3">The sequence shown here is derived from an EMBL/GenBank/DDBJ whole genome shotgun (WGS) entry which is preliminary data.</text>
</comment>
<reference evidence="3 4" key="1">
    <citation type="journal article" date="2014" name="Nat. Genet.">
        <title>Genome sequence of the hot pepper provides insights into the evolution of pungency in Capsicum species.</title>
        <authorList>
            <person name="Kim S."/>
            <person name="Park M."/>
            <person name="Yeom S.I."/>
            <person name="Kim Y.M."/>
            <person name="Lee J.M."/>
            <person name="Lee H.A."/>
            <person name="Seo E."/>
            <person name="Choi J."/>
            <person name="Cheong K."/>
            <person name="Kim K.T."/>
            <person name="Jung K."/>
            <person name="Lee G.W."/>
            <person name="Oh S.K."/>
            <person name="Bae C."/>
            <person name="Kim S.B."/>
            <person name="Lee H.Y."/>
            <person name="Kim S.Y."/>
            <person name="Kim M.S."/>
            <person name="Kang B.C."/>
            <person name="Jo Y.D."/>
            <person name="Yang H.B."/>
            <person name="Jeong H.J."/>
            <person name="Kang W.H."/>
            <person name="Kwon J.K."/>
            <person name="Shin C."/>
            <person name="Lim J.Y."/>
            <person name="Park J.H."/>
            <person name="Huh J.H."/>
            <person name="Kim J.S."/>
            <person name="Kim B.D."/>
            <person name="Cohen O."/>
            <person name="Paran I."/>
            <person name="Suh M.C."/>
            <person name="Lee S.B."/>
            <person name="Kim Y.K."/>
            <person name="Shin Y."/>
            <person name="Noh S.J."/>
            <person name="Park J."/>
            <person name="Seo Y.S."/>
            <person name="Kwon S.Y."/>
            <person name="Kim H.A."/>
            <person name="Park J.M."/>
            <person name="Kim H.J."/>
            <person name="Choi S.B."/>
            <person name="Bosland P.W."/>
            <person name="Reeves G."/>
            <person name="Jo S.H."/>
            <person name="Lee B.W."/>
            <person name="Cho H.T."/>
            <person name="Choi H.S."/>
            <person name="Lee M.S."/>
            <person name="Yu Y."/>
            <person name="Do Choi Y."/>
            <person name="Park B.S."/>
            <person name="van Deynze A."/>
            <person name="Ashrafi H."/>
            <person name="Hill T."/>
            <person name="Kim W.T."/>
            <person name="Pai H.S."/>
            <person name="Ahn H.K."/>
            <person name="Yeam I."/>
            <person name="Giovannoni J.J."/>
            <person name="Rose J.K."/>
            <person name="Sorensen I."/>
            <person name="Lee S.J."/>
            <person name="Kim R.W."/>
            <person name="Choi I.Y."/>
            <person name="Choi B.S."/>
            <person name="Lim J.S."/>
            <person name="Lee Y.H."/>
            <person name="Choi D."/>
        </authorList>
    </citation>
    <scope>NUCLEOTIDE SEQUENCE [LARGE SCALE GENOMIC DNA]</scope>
    <source>
        <strain evidence="4">cv. CM334</strain>
    </source>
</reference>
<evidence type="ECO:0000256" key="2">
    <source>
        <dbReference type="ARBA" id="ARBA00023186"/>
    </source>
</evidence>
<reference evidence="3 4" key="2">
    <citation type="journal article" date="2017" name="Genome Biol.">
        <title>New reference genome sequences of hot pepper reveal the massive evolution of plant disease-resistance genes by retroduplication.</title>
        <authorList>
            <person name="Kim S."/>
            <person name="Park J."/>
            <person name="Yeom S.I."/>
            <person name="Kim Y.M."/>
            <person name="Seo E."/>
            <person name="Kim K.T."/>
            <person name="Kim M.S."/>
            <person name="Lee J.M."/>
            <person name="Cheong K."/>
            <person name="Shin H.S."/>
            <person name="Kim S.B."/>
            <person name="Han K."/>
            <person name="Lee J."/>
            <person name="Park M."/>
            <person name="Lee H.A."/>
            <person name="Lee H.Y."/>
            <person name="Lee Y."/>
            <person name="Oh S."/>
            <person name="Lee J.H."/>
            <person name="Choi E."/>
            <person name="Choi E."/>
            <person name="Lee S.E."/>
            <person name="Jeon J."/>
            <person name="Kim H."/>
            <person name="Choi G."/>
            <person name="Song H."/>
            <person name="Lee J."/>
            <person name="Lee S.C."/>
            <person name="Kwon J.K."/>
            <person name="Lee H.Y."/>
            <person name="Koo N."/>
            <person name="Hong Y."/>
            <person name="Kim R.W."/>
            <person name="Kang W.H."/>
            <person name="Huh J.H."/>
            <person name="Kang B.C."/>
            <person name="Yang T.J."/>
            <person name="Lee Y.H."/>
            <person name="Bennetzen J.L."/>
            <person name="Choi D."/>
        </authorList>
    </citation>
    <scope>NUCLEOTIDE SEQUENCE [LARGE SCALE GENOMIC DNA]</scope>
    <source>
        <strain evidence="4">cv. CM334</strain>
    </source>
</reference>
<evidence type="ECO:0000313" key="4">
    <source>
        <dbReference type="Proteomes" id="UP000222542"/>
    </source>
</evidence>
<dbReference type="PANTHER" id="PTHR45633">
    <property type="entry name" value="60 KDA HEAT SHOCK PROTEIN, MITOCHONDRIAL"/>
    <property type="match status" value="1"/>
</dbReference>
<dbReference type="Proteomes" id="UP000222542">
    <property type="component" value="Unassembled WGS sequence"/>
</dbReference>
<keyword evidence="2" id="KW-0143">Chaperone</keyword>
<dbReference type="Gramene" id="PHT86990">
    <property type="protein sequence ID" value="PHT86990"/>
    <property type="gene ID" value="T459_09096"/>
</dbReference>
<dbReference type="InterPro" id="IPR001844">
    <property type="entry name" value="Cpn60/GroEL"/>
</dbReference>
<organism evidence="3 4">
    <name type="scientific">Capsicum annuum</name>
    <name type="common">Capsicum pepper</name>
    <dbReference type="NCBI Taxonomy" id="4072"/>
    <lineage>
        <taxon>Eukaryota</taxon>
        <taxon>Viridiplantae</taxon>
        <taxon>Streptophyta</taxon>
        <taxon>Embryophyta</taxon>
        <taxon>Tracheophyta</taxon>
        <taxon>Spermatophyta</taxon>
        <taxon>Magnoliopsida</taxon>
        <taxon>eudicotyledons</taxon>
        <taxon>Gunneridae</taxon>
        <taxon>Pentapetalae</taxon>
        <taxon>asterids</taxon>
        <taxon>lamiids</taxon>
        <taxon>Solanales</taxon>
        <taxon>Solanaceae</taxon>
        <taxon>Solanoideae</taxon>
        <taxon>Capsiceae</taxon>
        <taxon>Capsicum</taxon>
    </lineage>
</organism>
<sequence length="158" mass="17446">MYRLTAKLASKFRVARSTTQQVGSRLNWRRNYVAKDIKFGVEAWGMMLQGDQKISVEIIQNVLKIPVHTIAFNSGVEGPVVVGKLLEQDNTDLGYDKAKGEYVDMVKTGIINPFKVIRTILVDVACVSSLLTTTKVVIVEQPKDEKASPAMPGGGMDY</sequence>
<dbReference type="SMR" id="A0A2G2ZYD1"/>
<dbReference type="Pfam" id="PF00118">
    <property type="entry name" value="Cpn60_TCP1"/>
    <property type="match status" value="1"/>
</dbReference>
<proteinExistence type="inferred from homology"/>
<dbReference type="EMBL" id="AYRZ02000003">
    <property type="protein sequence ID" value="PHT86990.1"/>
    <property type="molecule type" value="Genomic_DNA"/>
</dbReference>
<dbReference type="OMA" id="GVEAWGM"/>